<comment type="caution">
    <text evidence="1">The sequence shown here is derived from an EMBL/GenBank/DDBJ whole genome shotgun (WGS) entry which is preliminary data.</text>
</comment>
<dbReference type="EMBL" id="CM045769">
    <property type="protein sequence ID" value="KAI7993748.1"/>
    <property type="molecule type" value="Genomic_DNA"/>
</dbReference>
<name>A0ACC0FY14_9ERIC</name>
<evidence type="ECO:0000313" key="1">
    <source>
        <dbReference type="EMBL" id="KAI7993748.1"/>
    </source>
</evidence>
<keyword evidence="2" id="KW-1185">Reference proteome</keyword>
<dbReference type="Proteomes" id="UP001060215">
    <property type="component" value="Chromosome 12"/>
</dbReference>
<accession>A0ACC0FY14</accession>
<organism evidence="1 2">
    <name type="scientific">Camellia lanceoleosa</name>
    <dbReference type="NCBI Taxonomy" id="1840588"/>
    <lineage>
        <taxon>Eukaryota</taxon>
        <taxon>Viridiplantae</taxon>
        <taxon>Streptophyta</taxon>
        <taxon>Embryophyta</taxon>
        <taxon>Tracheophyta</taxon>
        <taxon>Spermatophyta</taxon>
        <taxon>Magnoliopsida</taxon>
        <taxon>eudicotyledons</taxon>
        <taxon>Gunneridae</taxon>
        <taxon>Pentapetalae</taxon>
        <taxon>asterids</taxon>
        <taxon>Ericales</taxon>
        <taxon>Theaceae</taxon>
        <taxon>Camellia</taxon>
    </lineage>
</organism>
<evidence type="ECO:0000313" key="2">
    <source>
        <dbReference type="Proteomes" id="UP001060215"/>
    </source>
</evidence>
<reference evidence="1 2" key="1">
    <citation type="journal article" date="2022" name="Plant J.">
        <title>Chromosome-level genome of Camellia lanceoleosa provides a valuable resource for understanding genome evolution and self-incompatibility.</title>
        <authorList>
            <person name="Gong W."/>
            <person name="Xiao S."/>
            <person name="Wang L."/>
            <person name="Liao Z."/>
            <person name="Chang Y."/>
            <person name="Mo W."/>
            <person name="Hu G."/>
            <person name="Li W."/>
            <person name="Zhao G."/>
            <person name="Zhu H."/>
            <person name="Hu X."/>
            <person name="Ji K."/>
            <person name="Xiang X."/>
            <person name="Song Q."/>
            <person name="Yuan D."/>
            <person name="Jin S."/>
            <person name="Zhang L."/>
        </authorList>
    </citation>
    <scope>NUCLEOTIDE SEQUENCE [LARGE SCALE GENOMIC DNA]</scope>
    <source>
        <strain evidence="1">SQ_2022a</strain>
    </source>
</reference>
<protein>
    <submittedName>
        <fullName evidence="1">FIP1[V]-like protein</fullName>
    </submittedName>
</protein>
<sequence length="162" mass="17794">MMVICLTFVGTPFWMAPEVIQNSEGYKEKCTRPAAASIPGGASVGPGGSPRHIPSFVNVRPAADHIRVDWQPTPIKSSNSVHHISSLGRSARGNNSSAHVICNRLDSMLPSKMTVFDINIDNLQEKSNSAWTVCELRSLFMKALDQSRIMIEAYPRACHCNK</sequence>
<proteinExistence type="predicted"/>
<gene>
    <name evidence="1" type="ORF">LOK49_LG11G00667</name>
</gene>